<evidence type="ECO:0000313" key="2">
    <source>
        <dbReference type="Proteomes" id="UP000616346"/>
    </source>
</evidence>
<keyword evidence="2" id="KW-1185">Reference proteome</keyword>
<gene>
    <name evidence="1" type="ORF">H9626_03565</name>
</gene>
<accession>A0ABR8V9A0</accession>
<reference evidence="1 2" key="1">
    <citation type="submission" date="2020-08" db="EMBL/GenBank/DDBJ databases">
        <title>A Genomic Blueprint of the Chicken Gut Microbiome.</title>
        <authorList>
            <person name="Gilroy R."/>
            <person name="Ravi A."/>
            <person name="Getino M."/>
            <person name="Pursley I."/>
            <person name="Horton D.L."/>
            <person name="Alikhan N.-F."/>
            <person name="Baker D."/>
            <person name="Gharbi K."/>
            <person name="Hall N."/>
            <person name="Watson M."/>
            <person name="Adriaenssens E.M."/>
            <person name="Foster-Nyarko E."/>
            <person name="Jarju S."/>
            <person name="Secka A."/>
            <person name="Antonio M."/>
            <person name="Oren A."/>
            <person name="Chaudhuri R."/>
            <person name="La Ragione R.M."/>
            <person name="Hildebrand F."/>
            <person name="Pallen M.J."/>
        </authorList>
    </citation>
    <scope>NUCLEOTIDE SEQUENCE [LARGE SCALE GENOMIC DNA]</scope>
    <source>
        <strain evidence="1 2">Sa1YUN3</strain>
    </source>
</reference>
<dbReference type="EMBL" id="JACSPQ010000001">
    <property type="protein sequence ID" value="MBD8001295.1"/>
    <property type="molecule type" value="Genomic_DNA"/>
</dbReference>
<dbReference type="Proteomes" id="UP000616346">
    <property type="component" value="Unassembled WGS sequence"/>
</dbReference>
<protein>
    <submittedName>
        <fullName evidence="1">Uncharacterized protein</fullName>
    </submittedName>
</protein>
<evidence type="ECO:0000313" key="1">
    <source>
        <dbReference type="EMBL" id="MBD8001295.1"/>
    </source>
</evidence>
<name>A0ABR8V9A0_9BACT</name>
<proteinExistence type="predicted"/>
<organism evidence="1 2">
    <name type="scientific">Phocaeicola faecium</name>
    <dbReference type="NCBI Taxonomy" id="2762213"/>
    <lineage>
        <taxon>Bacteria</taxon>
        <taxon>Pseudomonadati</taxon>
        <taxon>Bacteroidota</taxon>
        <taxon>Bacteroidia</taxon>
        <taxon>Bacteroidales</taxon>
        <taxon>Bacteroidaceae</taxon>
        <taxon>Phocaeicola</taxon>
    </lineage>
</organism>
<sequence length="93" mass="10589">MASRKNLKKRIKNAYETMLYLCMVEASAAENQQQREKAAEVMADLAVLFQDLVCRISHTEPGSTKLFYQKLRNDFAEGMKAALDKLYDQPAEA</sequence>
<comment type="caution">
    <text evidence="1">The sequence shown here is derived from an EMBL/GenBank/DDBJ whole genome shotgun (WGS) entry which is preliminary data.</text>
</comment>
<dbReference type="RefSeq" id="WP_191709596.1">
    <property type="nucleotide sequence ID" value="NZ_JACSPQ010000001.1"/>
</dbReference>